<evidence type="ECO:0000313" key="7">
    <source>
        <dbReference type="Proteomes" id="UP000295301"/>
    </source>
</evidence>
<proteinExistence type="inferred from homology"/>
<name>A0A4R5VF54_9RHOB</name>
<evidence type="ECO:0000259" key="4">
    <source>
        <dbReference type="Pfam" id="PF00465"/>
    </source>
</evidence>
<dbReference type="AlphaFoldDB" id="A0A4R5VF54"/>
<gene>
    <name evidence="6" type="ORF">E1832_04645</name>
</gene>
<dbReference type="GO" id="GO:0018506">
    <property type="term" value="F:maleylacetate reductase activity"/>
    <property type="evidence" value="ECO:0007669"/>
    <property type="project" value="InterPro"/>
</dbReference>
<evidence type="ECO:0000256" key="3">
    <source>
        <dbReference type="ARBA" id="ARBA00023027"/>
    </source>
</evidence>
<evidence type="ECO:0000256" key="1">
    <source>
        <dbReference type="ARBA" id="ARBA00007358"/>
    </source>
</evidence>
<sequence length="357" mass="36838">MTAPFTASFHPARIIFGPGTLAQVADEIAGQGCARALVLSTPFQKADAEALAASLGAQAAGVFAEAAMHTPVDVTNHALEAYQAAGADCVVALGGGSTIGLGKALAYQTDCPQIVVATTYAGSEVTPILGQTENGLKTTIRDAKVLPEVVIYDAQLTLGLPVPMSVTSGLNAIAHSIEALYAQDRNPVTSMQAVEGTRALRDALPVIVADPLNEAARSEALYGSWLCGAVLGTVGMSLHHKLCHTLGGSFDTPHSETHAVLIPHTAAYNAEAAQDALSPAAELFGGEIGGGLWDFAKSLGAPLALKDLGLSESDLDRAAEIATQNPYWNPRPIEQDAIRALLQDAWAGNRPTSGGKT</sequence>
<dbReference type="GO" id="GO:0004022">
    <property type="term" value="F:alcohol dehydrogenase (NAD+) activity"/>
    <property type="evidence" value="ECO:0007669"/>
    <property type="project" value="TreeGrafter"/>
</dbReference>
<dbReference type="Gene3D" id="3.40.50.1970">
    <property type="match status" value="1"/>
</dbReference>
<dbReference type="Pfam" id="PF25137">
    <property type="entry name" value="ADH_Fe_C"/>
    <property type="match status" value="1"/>
</dbReference>
<dbReference type="PANTHER" id="PTHR11496:SF102">
    <property type="entry name" value="ALCOHOL DEHYDROGENASE 4"/>
    <property type="match status" value="1"/>
</dbReference>
<dbReference type="InterPro" id="IPR034786">
    <property type="entry name" value="MAR"/>
</dbReference>
<dbReference type="SUPFAM" id="SSF56796">
    <property type="entry name" value="Dehydroquinate synthase-like"/>
    <property type="match status" value="1"/>
</dbReference>
<dbReference type="Gene3D" id="1.20.1090.10">
    <property type="entry name" value="Dehydroquinate synthase-like - alpha domain"/>
    <property type="match status" value="1"/>
</dbReference>
<keyword evidence="3" id="KW-0520">NAD</keyword>
<evidence type="ECO:0000313" key="6">
    <source>
        <dbReference type="EMBL" id="TDK50984.1"/>
    </source>
</evidence>
<organism evidence="6 7">
    <name type="scientific">Antarcticimicrobium luteum</name>
    <dbReference type="NCBI Taxonomy" id="2547397"/>
    <lineage>
        <taxon>Bacteria</taxon>
        <taxon>Pseudomonadati</taxon>
        <taxon>Pseudomonadota</taxon>
        <taxon>Alphaproteobacteria</taxon>
        <taxon>Rhodobacterales</taxon>
        <taxon>Paracoccaceae</taxon>
        <taxon>Antarcticimicrobium</taxon>
    </lineage>
</organism>
<comment type="caution">
    <text evidence="6">The sequence shown here is derived from an EMBL/GenBank/DDBJ whole genome shotgun (WGS) entry which is preliminary data.</text>
</comment>
<dbReference type="CDD" id="cd08177">
    <property type="entry name" value="MAR"/>
    <property type="match status" value="1"/>
</dbReference>
<dbReference type="Pfam" id="PF00465">
    <property type="entry name" value="Fe-ADH"/>
    <property type="match status" value="1"/>
</dbReference>
<accession>A0A4R5VF54</accession>
<dbReference type="Proteomes" id="UP000295301">
    <property type="component" value="Unassembled WGS sequence"/>
</dbReference>
<dbReference type="GO" id="GO:0046872">
    <property type="term" value="F:metal ion binding"/>
    <property type="evidence" value="ECO:0007669"/>
    <property type="project" value="InterPro"/>
</dbReference>
<evidence type="ECO:0000259" key="5">
    <source>
        <dbReference type="Pfam" id="PF25137"/>
    </source>
</evidence>
<keyword evidence="2" id="KW-0560">Oxidoreductase</keyword>
<dbReference type="InterPro" id="IPR056798">
    <property type="entry name" value="ADH_Fe_C"/>
</dbReference>
<keyword evidence="7" id="KW-1185">Reference proteome</keyword>
<dbReference type="OrthoDB" id="3812122at2"/>
<dbReference type="PANTHER" id="PTHR11496">
    <property type="entry name" value="ALCOHOL DEHYDROGENASE"/>
    <property type="match status" value="1"/>
</dbReference>
<comment type="similarity">
    <text evidence="1">Belongs to the iron-containing alcohol dehydrogenase family.</text>
</comment>
<feature type="domain" description="Fe-containing alcohol dehydrogenase-like C-terminal" evidence="5">
    <location>
        <begin position="166"/>
        <end position="346"/>
    </location>
</feature>
<reference evidence="6 7" key="1">
    <citation type="submission" date="2019-03" db="EMBL/GenBank/DDBJ databases">
        <title>Ruegeria lutea sp. nov., a novel strain, isolated from marine sediment, the Masan Bay, South Korea.</title>
        <authorList>
            <person name="Kim J."/>
            <person name="Kim D.-Y."/>
            <person name="Lee S.-S."/>
        </authorList>
    </citation>
    <scope>NUCLEOTIDE SEQUENCE [LARGE SCALE GENOMIC DNA]</scope>
    <source>
        <strain evidence="6 7">318-1</strain>
    </source>
</reference>
<protein>
    <submittedName>
        <fullName evidence="6">Maleylacetate reductase</fullName>
    </submittedName>
</protein>
<dbReference type="EMBL" id="SMUV01000051">
    <property type="protein sequence ID" value="TDK50984.1"/>
    <property type="molecule type" value="Genomic_DNA"/>
</dbReference>
<evidence type="ECO:0000256" key="2">
    <source>
        <dbReference type="ARBA" id="ARBA00023002"/>
    </source>
</evidence>
<dbReference type="InterPro" id="IPR039697">
    <property type="entry name" value="Alcohol_dehydrogenase_Fe"/>
</dbReference>
<dbReference type="RefSeq" id="WP_133358569.1">
    <property type="nucleotide sequence ID" value="NZ_SMUV01000051.1"/>
</dbReference>
<dbReference type="InterPro" id="IPR001670">
    <property type="entry name" value="ADH_Fe/GldA"/>
</dbReference>
<feature type="domain" description="Alcohol dehydrogenase iron-type/glycerol dehydrogenase GldA" evidence="4">
    <location>
        <begin position="11"/>
        <end position="153"/>
    </location>
</feature>